<evidence type="ECO:0000256" key="2">
    <source>
        <dbReference type="ARBA" id="ARBA00023136"/>
    </source>
</evidence>
<keyword evidence="3" id="KW-0998">Cell outer membrane</keyword>
<feature type="signal peptide" evidence="5">
    <location>
        <begin position="1"/>
        <end position="19"/>
    </location>
</feature>
<comment type="subcellular location">
    <subcellularLocation>
        <location evidence="1">Cell outer membrane</location>
    </subcellularLocation>
</comment>
<evidence type="ECO:0000313" key="8">
    <source>
        <dbReference type="Proteomes" id="UP001171945"/>
    </source>
</evidence>
<evidence type="ECO:0000256" key="3">
    <source>
        <dbReference type="ARBA" id="ARBA00023237"/>
    </source>
</evidence>
<dbReference type="InterPro" id="IPR006665">
    <property type="entry name" value="OmpA-like"/>
</dbReference>
<dbReference type="PANTHER" id="PTHR30329:SF21">
    <property type="entry name" value="LIPOPROTEIN YIAD-RELATED"/>
    <property type="match status" value="1"/>
</dbReference>
<dbReference type="CDD" id="cd07185">
    <property type="entry name" value="OmpA_C-like"/>
    <property type="match status" value="1"/>
</dbReference>
<name>A0ABT7VUR6_9GAMM</name>
<keyword evidence="8" id="KW-1185">Reference proteome</keyword>
<sequence length="254" mass="29584">MRNKLVFFLFILFLGNGCATLPKPPMTAIQKAENLVEQNQMPQAEQLLDKYRKTWKTQAIRGDIAAYRGQWQVAARFFQESLNLAKAETAYPEPAYDEKERIYRSFEEAQLLAGETVSSLVEPPNDPTKSAWQIKKMRIPVEFKTNGWKVNDATEEGKESIKKMADYLNEHNVRKVTVIGHTDERGKASYNKWLSEQRAKSIHQYLSKNTQTTNIESYGKGEDEPLRPLPRWGKNWKQDEIDQRDRRVELIIKY</sequence>
<dbReference type="EMBL" id="JAUCGM010000575">
    <property type="protein sequence ID" value="MDM8563324.1"/>
    <property type="molecule type" value="Genomic_DNA"/>
</dbReference>
<dbReference type="SUPFAM" id="SSF103088">
    <property type="entry name" value="OmpA-like"/>
    <property type="match status" value="1"/>
</dbReference>
<feature type="chain" id="PRO_5045762020" evidence="5">
    <location>
        <begin position="20"/>
        <end position="254"/>
    </location>
</feature>
<dbReference type="InterPro" id="IPR006664">
    <property type="entry name" value="OMP_bac"/>
</dbReference>
<reference evidence="7" key="1">
    <citation type="submission" date="2023-06" db="EMBL/GenBank/DDBJ databases">
        <title>Uncultivated large filamentous bacteria from sulfidic sediments reveal new species and different genomic features in energy metabolism and defense.</title>
        <authorList>
            <person name="Fonseca A."/>
        </authorList>
    </citation>
    <scope>NUCLEOTIDE SEQUENCE</scope>
    <source>
        <strain evidence="7">HSG4</strain>
    </source>
</reference>
<dbReference type="Gene3D" id="3.30.1330.60">
    <property type="entry name" value="OmpA-like domain"/>
    <property type="match status" value="1"/>
</dbReference>
<keyword evidence="2 4" id="KW-0472">Membrane</keyword>
<accession>A0ABT7VUR6</accession>
<dbReference type="Proteomes" id="UP001171945">
    <property type="component" value="Unassembled WGS sequence"/>
</dbReference>
<dbReference type="PANTHER" id="PTHR30329">
    <property type="entry name" value="STATOR ELEMENT OF FLAGELLAR MOTOR COMPLEX"/>
    <property type="match status" value="1"/>
</dbReference>
<gene>
    <name evidence="7" type="ORF">QUF54_08220</name>
</gene>
<comment type="caution">
    <text evidence="7">The sequence shown here is derived from an EMBL/GenBank/DDBJ whole genome shotgun (WGS) entry which is preliminary data.</text>
</comment>
<organism evidence="7 8">
    <name type="scientific">Candidatus Marithioploca araucensis</name>
    <dbReference type="NCBI Taxonomy" id="70273"/>
    <lineage>
        <taxon>Bacteria</taxon>
        <taxon>Pseudomonadati</taxon>
        <taxon>Pseudomonadota</taxon>
        <taxon>Gammaproteobacteria</taxon>
        <taxon>Thiotrichales</taxon>
        <taxon>Thiotrichaceae</taxon>
        <taxon>Candidatus Marithioploca</taxon>
    </lineage>
</organism>
<evidence type="ECO:0000259" key="6">
    <source>
        <dbReference type="PROSITE" id="PS51123"/>
    </source>
</evidence>
<dbReference type="InterPro" id="IPR050330">
    <property type="entry name" value="Bact_OuterMem_StrucFunc"/>
</dbReference>
<dbReference type="PRINTS" id="PR01021">
    <property type="entry name" value="OMPADOMAIN"/>
</dbReference>
<evidence type="ECO:0000313" key="7">
    <source>
        <dbReference type="EMBL" id="MDM8563324.1"/>
    </source>
</evidence>
<dbReference type="Pfam" id="PF00691">
    <property type="entry name" value="OmpA"/>
    <property type="match status" value="1"/>
</dbReference>
<feature type="domain" description="OmpA-like" evidence="6">
    <location>
        <begin position="130"/>
        <end position="254"/>
    </location>
</feature>
<dbReference type="PROSITE" id="PS51123">
    <property type="entry name" value="OMPA_2"/>
    <property type="match status" value="1"/>
</dbReference>
<evidence type="ECO:0000256" key="5">
    <source>
        <dbReference type="SAM" id="SignalP"/>
    </source>
</evidence>
<protein>
    <submittedName>
        <fullName evidence="7">OmpA family protein</fullName>
    </submittedName>
</protein>
<evidence type="ECO:0000256" key="1">
    <source>
        <dbReference type="ARBA" id="ARBA00004442"/>
    </source>
</evidence>
<dbReference type="InterPro" id="IPR036737">
    <property type="entry name" value="OmpA-like_sf"/>
</dbReference>
<evidence type="ECO:0000256" key="4">
    <source>
        <dbReference type="PROSITE-ProRule" id="PRU00473"/>
    </source>
</evidence>
<proteinExistence type="predicted"/>
<keyword evidence="5" id="KW-0732">Signal</keyword>